<reference evidence="3" key="1">
    <citation type="journal article" date="2014" name="Int. J. Syst. Evol. Microbiol.">
        <title>Complete genome sequence of Corynebacterium casei LMG S-19264T (=DSM 44701T), isolated from a smear-ripened cheese.</title>
        <authorList>
            <consortium name="US DOE Joint Genome Institute (JGI-PGF)"/>
            <person name="Walter F."/>
            <person name="Albersmeier A."/>
            <person name="Kalinowski J."/>
            <person name="Ruckert C."/>
        </authorList>
    </citation>
    <scope>NUCLEOTIDE SEQUENCE</scope>
    <source>
        <strain evidence="3">CGMCC 1.12785</strain>
    </source>
</reference>
<evidence type="ECO:0000313" key="3">
    <source>
        <dbReference type="EMBL" id="GGA22479.1"/>
    </source>
</evidence>
<feature type="transmembrane region" description="Helical" evidence="1">
    <location>
        <begin position="126"/>
        <end position="152"/>
    </location>
</feature>
<dbReference type="InterPro" id="IPR021994">
    <property type="entry name" value="DUF3592"/>
</dbReference>
<sequence length="155" mass="16479">MTALLLPVLGIVLVLGLCTAAIIAGAVRLRRRHRLTAEGVPVRATIVAVRAQSVDSTYAYHPMVRYQFHGRWWDSAPSGGQHALRTGTVFKTSGMGQQFIGQQLDVLVDPRNPAISAVPGRDRLGIFLIALGAVFGGLFVILGVLGAVAGILSRL</sequence>
<dbReference type="Proteomes" id="UP000616114">
    <property type="component" value="Unassembled WGS sequence"/>
</dbReference>
<reference evidence="3" key="2">
    <citation type="submission" date="2020-09" db="EMBL/GenBank/DDBJ databases">
        <authorList>
            <person name="Sun Q."/>
            <person name="Zhou Y."/>
        </authorList>
    </citation>
    <scope>NUCLEOTIDE SEQUENCE</scope>
    <source>
        <strain evidence="3">CGMCC 1.12785</strain>
    </source>
</reference>
<dbReference type="RefSeq" id="WP_188551413.1">
    <property type="nucleotide sequence ID" value="NZ_BMFY01000013.1"/>
</dbReference>
<organism evidence="3 4">
    <name type="scientific">Sediminivirga luteola</name>
    <dbReference type="NCBI Taxonomy" id="1774748"/>
    <lineage>
        <taxon>Bacteria</taxon>
        <taxon>Bacillati</taxon>
        <taxon>Actinomycetota</taxon>
        <taxon>Actinomycetes</taxon>
        <taxon>Micrococcales</taxon>
        <taxon>Brevibacteriaceae</taxon>
        <taxon>Sediminivirga</taxon>
    </lineage>
</organism>
<keyword evidence="1" id="KW-1133">Transmembrane helix</keyword>
<evidence type="ECO:0000259" key="2">
    <source>
        <dbReference type="Pfam" id="PF12158"/>
    </source>
</evidence>
<keyword evidence="4" id="KW-1185">Reference proteome</keyword>
<dbReference type="Pfam" id="PF12158">
    <property type="entry name" value="DUF3592"/>
    <property type="match status" value="1"/>
</dbReference>
<evidence type="ECO:0000313" key="4">
    <source>
        <dbReference type="Proteomes" id="UP000616114"/>
    </source>
</evidence>
<dbReference type="EMBL" id="BMFY01000013">
    <property type="protein sequence ID" value="GGA22479.1"/>
    <property type="molecule type" value="Genomic_DNA"/>
</dbReference>
<gene>
    <name evidence="3" type="ORF">GCM10011333_26820</name>
</gene>
<proteinExistence type="predicted"/>
<accession>A0A8J2TZT6</accession>
<protein>
    <recommendedName>
        <fullName evidence="2">DUF3592 domain-containing protein</fullName>
    </recommendedName>
</protein>
<feature type="transmembrane region" description="Helical" evidence="1">
    <location>
        <begin position="6"/>
        <end position="27"/>
    </location>
</feature>
<comment type="caution">
    <text evidence="3">The sequence shown here is derived from an EMBL/GenBank/DDBJ whole genome shotgun (WGS) entry which is preliminary data.</text>
</comment>
<dbReference type="AlphaFoldDB" id="A0A8J2TZT6"/>
<evidence type="ECO:0000256" key="1">
    <source>
        <dbReference type="SAM" id="Phobius"/>
    </source>
</evidence>
<feature type="domain" description="DUF3592" evidence="2">
    <location>
        <begin position="43"/>
        <end position="118"/>
    </location>
</feature>
<keyword evidence="1" id="KW-0812">Transmembrane</keyword>
<keyword evidence="1" id="KW-0472">Membrane</keyword>
<name>A0A8J2TZT6_9MICO</name>